<evidence type="ECO:0000313" key="2">
    <source>
        <dbReference type="EMBL" id="GFP75398.1"/>
    </source>
</evidence>
<feature type="transmembrane region" description="Helical" evidence="1">
    <location>
        <begin position="40"/>
        <end position="61"/>
    </location>
</feature>
<name>A0A6V8SJR8_9CLOT</name>
<keyword evidence="1" id="KW-1133">Transmembrane helix</keyword>
<proteinExistence type="predicted"/>
<evidence type="ECO:0000256" key="1">
    <source>
        <dbReference type="SAM" id="Phobius"/>
    </source>
</evidence>
<dbReference type="Proteomes" id="UP000580568">
    <property type="component" value="Unassembled WGS sequence"/>
</dbReference>
<gene>
    <name evidence="2" type="ORF">bsdtw1_01478</name>
</gene>
<dbReference type="AlphaFoldDB" id="A0A6V8SJR8"/>
<dbReference type="EMBL" id="BLZR01000001">
    <property type="protein sequence ID" value="GFP75398.1"/>
    <property type="molecule type" value="Genomic_DNA"/>
</dbReference>
<reference evidence="2 3" key="1">
    <citation type="submission" date="2020-07" db="EMBL/GenBank/DDBJ databases">
        <title>A new beta-1,3-glucan-decomposing anaerobic bacterium isolated from anoxic soil subjected to biological soil disinfestation.</title>
        <authorList>
            <person name="Ueki A."/>
            <person name="Tonouchi A."/>
        </authorList>
    </citation>
    <scope>NUCLEOTIDE SEQUENCE [LARGE SCALE GENOMIC DNA]</scope>
    <source>
        <strain evidence="2 3">TW1</strain>
    </source>
</reference>
<comment type="caution">
    <text evidence="2">The sequence shown here is derived from an EMBL/GenBank/DDBJ whole genome shotgun (WGS) entry which is preliminary data.</text>
</comment>
<keyword evidence="1" id="KW-0812">Transmembrane</keyword>
<accession>A0A6V8SJR8</accession>
<sequence length="310" mass="35331">MNRHDIKSAIGKLMPDNEMEQKVLDKISKGQNNKFSIKRIAAIAASAIMVVAIGIVAKNLAAIKVTKNHNTISSGDGIYIPKMKLEKNAGKNAKMVALIVYQGKIYTHSSTKITPENAEKLIDKKIGTTKESLDEWSSQKDYAVELASTIGIADVYTVKNYDKNFRIMTYGKQEGVIYAEFYECFSGITVKNGEDVFGKLKIENNISSARMQRFESWNNNKQEYKELKNLDTLNSFVKELKNSTPYEQESVTDLFTKGGEENQKFIYLTLKDGSEVELRLFKDGYVFYNSSYIFFKIEDKVFQKLWNELE</sequence>
<keyword evidence="3" id="KW-1185">Reference proteome</keyword>
<dbReference type="RefSeq" id="WP_183279887.1">
    <property type="nucleotide sequence ID" value="NZ_BLZR01000001.1"/>
</dbReference>
<organism evidence="2 3">
    <name type="scientific">Clostridium fungisolvens</name>
    <dbReference type="NCBI Taxonomy" id="1604897"/>
    <lineage>
        <taxon>Bacteria</taxon>
        <taxon>Bacillati</taxon>
        <taxon>Bacillota</taxon>
        <taxon>Clostridia</taxon>
        <taxon>Eubacteriales</taxon>
        <taxon>Clostridiaceae</taxon>
        <taxon>Clostridium</taxon>
    </lineage>
</organism>
<keyword evidence="1" id="KW-0472">Membrane</keyword>
<evidence type="ECO:0000313" key="3">
    <source>
        <dbReference type="Proteomes" id="UP000580568"/>
    </source>
</evidence>
<protein>
    <submittedName>
        <fullName evidence="2">Uncharacterized protein</fullName>
    </submittedName>
</protein>